<dbReference type="GO" id="GO:0016036">
    <property type="term" value="P:cellular response to phosphate starvation"/>
    <property type="evidence" value="ECO:0007669"/>
    <property type="project" value="TreeGrafter"/>
</dbReference>
<dbReference type="Gene3D" id="1.10.287.130">
    <property type="match status" value="1"/>
</dbReference>
<evidence type="ECO:0000313" key="13">
    <source>
        <dbReference type="Proteomes" id="UP000564806"/>
    </source>
</evidence>
<evidence type="ECO:0000256" key="1">
    <source>
        <dbReference type="ARBA" id="ARBA00000085"/>
    </source>
</evidence>
<dbReference type="EMBL" id="JABWCS010000180">
    <property type="protein sequence ID" value="NUU59176.1"/>
    <property type="molecule type" value="Genomic_DNA"/>
</dbReference>
<evidence type="ECO:0000313" key="12">
    <source>
        <dbReference type="EMBL" id="NUU59176.1"/>
    </source>
</evidence>
<evidence type="ECO:0000256" key="9">
    <source>
        <dbReference type="ARBA" id="ARBA00023012"/>
    </source>
</evidence>
<name>A0A850EFG9_9BACL</name>
<keyword evidence="13" id="KW-1185">Reference proteome</keyword>
<dbReference type="FunFam" id="3.30.565.10:FF:000006">
    <property type="entry name" value="Sensor histidine kinase WalK"/>
    <property type="match status" value="1"/>
</dbReference>
<organism evidence="12 13">
    <name type="scientific">Paenibacillus agri</name>
    <dbReference type="NCBI Taxonomy" id="2744309"/>
    <lineage>
        <taxon>Bacteria</taxon>
        <taxon>Bacillati</taxon>
        <taxon>Bacillota</taxon>
        <taxon>Bacilli</taxon>
        <taxon>Bacillales</taxon>
        <taxon>Paenibacillaceae</taxon>
        <taxon>Paenibacillus</taxon>
    </lineage>
</organism>
<keyword evidence="4" id="KW-0597">Phosphoprotein</keyword>
<evidence type="ECO:0000256" key="2">
    <source>
        <dbReference type="ARBA" id="ARBA00004651"/>
    </source>
</evidence>
<dbReference type="PANTHER" id="PTHR45453:SF1">
    <property type="entry name" value="PHOSPHATE REGULON SENSOR PROTEIN PHOR"/>
    <property type="match status" value="1"/>
</dbReference>
<evidence type="ECO:0000256" key="8">
    <source>
        <dbReference type="ARBA" id="ARBA00022840"/>
    </source>
</evidence>
<comment type="caution">
    <text evidence="12">The sequence shown here is derived from an EMBL/GenBank/DDBJ whole genome shotgun (WGS) entry which is preliminary data.</text>
</comment>
<dbReference type="SMART" id="SM00388">
    <property type="entry name" value="HisKA"/>
    <property type="match status" value="1"/>
</dbReference>
<dbReference type="InterPro" id="IPR036890">
    <property type="entry name" value="HATPase_C_sf"/>
</dbReference>
<dbReference type="SUPFAM" id="SSF55874">
    <property type="entry name" value="ATPase domain of HSP90 chaperone/DNA topoisomerase II/histidine kinase"/>
    <property type="match status" value="1"/>
</dbReference>
<dbReference type="Pfam" id="PF02518">
    <property type="entry name" value="HATPase_c"/>
    <property type="match status" value="1"/>
</dbReference>
<proteinExistence type="predicted"/>
<keyword evidence="8" id="KW-0067">ATP-binding</keyword>
<gene>
    <name evidence="12" type="ORF">HPT30_02110</name>
</gene>
<evidence type="ECO:0000256" key="3">
    <source>
        <dbReference type="ARBA" id="ARBA00012438"/>
    </source>
</evidence>
<dbReference type="GO" id="GO:0000155">
    <property type="term" value="F:phosphorelay sensor kinase activity"/>
    <property type="evidence" value="ECO:0007669"/>
    <property type="project" value="InterPro"/>
</dbReference>
<dbReference type="EC" id="2.7.13.3" evidence="3"/>
<sequence>MKKYVLQSKVIYLLFFVLFIIIVSVYTGILLSFYGMNLKLLYVSLLFISLIILLGAAWVWFLKYQFTAHIQKVDDIVDGAIHGRDQLTLYEETSLSSLEHKLIRYIETSKASEQNMAAEKNIIKELLSDISHQTKTPLSNIMVYSQLLEETPLLDAEPRHFASQIKTQSAKLDWLIQSLIKMSRLESGMISLHPDINDILSATTSAVAQVFNHAESKRITISINCDSEIAARHDTKWTSEALFNLLENAVKYTAPEGNIHVTAESNEMFTVIKISDTGRGIAPVDLPHIFKRFYRGKNARDAEGVGIGLFLAREIISAQGGYIKVSSIPDKGTAFSIFLPHR</sequence>
<dbReference type="CDD" id="cd00082">
    <property type="entry name" value="HisKA"/>
    <property type="match status" value="1"/>
</dbReference>
<dbReference type="GO" id="GO:0005524">
    <property type="term" value="F:ATP binding"/>
    <property type="evidence" value="ECO:0007669"/>
    <property type="project" value="UniProtKB-KW"/>
</dbReference>
<dbReference type="GO" id="GO:0004721">
    <property type="term" value="F:phosphoprotein phosphatase activity"/>
    <property type="evidence" value="ECO:0007669"/>
    <property type="project" value="TreeGrafter"/>
</dbReference>
<dbReference type="CDD" id="cd00075">
    <property type="entry name" value="HATPase"/>
    <property type="match status" value="1"/>
</dbReference>
<accession>A0A850EFG9</accession>
<evidence type="ECO:0000256" key="6">
    <source>
        <dbReference type="ARBA" id="ARBA00022741"/>
    </source>
</evidence>
<dbReference type="Gene3D" id="3.30.565.10">
    <property type="entry name" value="Histidine kinase-like ATPase, C-terminal domain"/>
    <property type="match status" value="1"/>
</dbReference>
<dbReference type="GO" id="GO:0005886">
    <property type="term" value="C:plasma membrane"/>
    <property type="evidence" value="ECO:0007669"/>
    <property type="project" value="UniProtKB-SubCell"/>
</dbReference>
<dbReference type="RefSeq" id="WP_175369875.1">
    <property type="nucleotide sequence ID" value="NZ_JABWCS010000180.1"/>
</dbReference>
<dbReference type="SUPFAM" id="SSF47384">
    <property type="entry name" value="Homodimeric domain of signal transducing histidine kinase"/>
    <property type="match status" value="1"/>
</dbReference>
<keyword evidence="5" id="KW-0808">Transferase</keyword>
<evidence type="ECO:0000256" key="5">
    <source>
        <dbReference type="ARBA" id="ARBA00022679"/>
    </source>
</evidence>
<feature type="transmembrane region" description="Helical" evidence="10">
    <location>
        <begin position="40"/>
        <end position="62"/>
    </location>
</feature>
<dbReference type="InterPro" id="IPR003594">
    <property type="entry name" value="HATPase_dom"/>
</dbReference>
<evidence type="ECO:0000256" key="4">
    <source>
        <dbReference type="ARBA" id="ARBA00022553"/>
    </source>
</evidence>
<dbReference type="InterPro" id="IPR003661">
    <property type="entry name" value="HisK_dim/P_dom"/>
</dbReference>
<dbReference type="Pfam" id="PF00512">
    <property type="entry name" value="HisKA"/>
    <property type="match status" value="1"/>
</dbReference>
<keyword evidence="6" id="KW-0547">Nucleotide-binding</keyword>
<dbReference type="InterPro" id="IPR036097">
    <property type="entry name" value="HisK_dim/P_sf"/>
</dbReference>
<reference evidence="12" key="1">
    <citation type="submission" date="2020-06" db="EMBL/GenBank/DDBJ databases">
        <title>Paenibacillus sp. nov., isolated from soil.</title>
        <authorList>
            <person name="Seo Y.L."/>
        </authorList>
    </citation>
    <scope>NUCLEOTIDE SEQUENCE [LARGE SCALE GENOMIC DNA]</scope>
    <source>
        <strain evidence="12">JW14</strain>
    </source>
</reference>
<comment type="subcellular location">
    <subcellularLocation>
        <location evidence="2">Cell membrane</location>
        <topology evidence="2">Multi-pass membrane protein</topology>
    </subcellularLocation>
</comment>
<protein>
    <recommendedName>
        <fullName evidence="3">histidine kinase</fullName>
        <ecNumber evidence="3">2.7.13.3</ecNumber>
    </recommendedName>
</protein>
<evidence type="ECO:0000259" key="11">
    <source>
        <dbReference type="PROSITE" id="PS50109"/>
    </source>
</evidence>
<feature type="transmembrane region" description="Helical" evidence="10">
    <location>
        <begin position="12"/>
        <end position="34"/>
    </location>
</feature>
<keyword evidence="9" id="KW-0902">Two-component regulatory system</keyword>
<dbReference type="PROSITE" id="PS50109">
    <property type="entry name" value="HIS_KIN"/>
    <property type="match status" value="1"/>
</dbReference>
<comment type="catalytic activity">
    <reaction evidence="1">
        <text>ATP + protein L-histidine = ADP + protein N-phospho-L-histidine.</text>
        <dbReference type="EC" id="2.7.13.3"/>
    </reaction>
</comment>
<evidence type="ECO:0000256" key="7">
    <source>
        <dbReference type="ARBA" id="ARBA00022777"/>
    </source>
</evidence>
<dbReference type="InterPro" id="IPR004358">
    <property type="entry name" value="Sig_transdc_His_kin-like_C"/>
</dbReference>
<dbReference type="InterPro" id="IPR050351">
    <property type="entry name" value="BphY/WalK/GraS-like"/>
</dbReference>
<dbReference type="Proteomes" id="UP000564806">
    <property type="component" value="Unassembled WGS sequence"/>
</dbReference>
<dbReference type="SMART" id="SM00387">
    <property type="entry name" value="HATPase_c"/>
    <property type="match status" value="1"/>
</dbReference>
<evidence type="ECO:0000256" key="10">
    <source>
        <dbReference type="SAM" id="Phobius"/>
    </source>
</evidence>
<dbReference type="AlphaFoldDB" id="A0A850EFG9"/>
<keyword evidence="7 12" id="KW-0418">Kinase</keyword>
<dbReference type="PANTHER" id="PTHR45453">
    <property type="entry name" value="PHOSPHATE REGULON SENSOR PROTEIN PHOR"/>
    <property type="match status" value="1"/>
</dbReference>
<keyword evidence="10" id="KW-1133">Transmembrane helix</keyword>
<keyword evidence="10" id="KW-0472">Membrane</keyword>
<dbReference type="InterPro" id="IPR005467">
    <property type="entry name" value="His_kinase_dom"/>
</dbReference>
<dbReference type="PRINTS" id="PR00344">
    <property type="entry name" value="BCTRLSENSOR"/>
</dbReference>
<feature type="domain" description="Histidine kinase" evidence="11">
    <location>
        <begin position="129"/>
        <end position="342"/>
    </location>
</feature>
<keyword evidence="10" id="KW-0812">Transmembrane</keyword>